<dbReference type="AlphaFoldDB" id="A0A3B1D6U6"/>
<gene>
    <name evidence="1" type="ORF">MNBD_NITROSPIRAE03-1116</name>
</gene>
<proteinExistence type="predicted"/>
<sequence length="76" mass="8724">MLETENKQKPLSGYALREAGWNALVENLGIVNATRFILQYESGYGDYIKIKKELFRGKSVTEICKDIEQLEKAELK</sequence>
<dbReference type="EMBL" id="UOGI01000117">
    <property type="protein sequence ID" value="VAX31678.1"/>
    <property type="molecule type" value="Genomic_DNA"/>
</dbReference>
<reference evidence="1" key="1">
    <citation type="submission" date="2018-06" db="EMBL/GenBank/DDBJ databases">
        <authorList>
            <person name="Zhirakovskaya E."/>
        </authorList>
    </citation>
    <scope>NUCLEOTIDE SEQUENCE</scope>
</reference>
<evidence type="ECO:0000313" key="1">
    <source>
        <dbReference type="EMBL" id="VAX31678.1"/>
    </source>
</evidence>
<organism evidence="1">
    <name type="scientific">hydrothermal vent metagenome</name>
    <dbReference type="NCBI Taxonomy" id="652676"/>
    <lineage>
        <taxon>unclassified sequences</taxon>
        <taxon>metagenomes</taxon>
        <taxon>ecological metagenomes</taxon>
    </lineage>
</organism>
<protein>
    <submittedName>
        <fullName evidence="1">Uncharacterized protein</fullName>
    </submittedName>
</protein>
<name>A0A3B1D6U6_9ZZZZ</name>
<accession>A0A3B1D6U6</accession>